<dbReference type="GO" id="GO:0006654">
    <property type="term" value="P:phosphatidic acid biosynthetic process"/>
    <property type="evidence" value="ECO:0007669"/>
    <property type="project" value="TreeGrafter"/>
</dbReference>
<dbReference type="GO" id="GO:0042171">
    <property type="term" value="F:lysophosphatidic acid acyltransferase activity"/>
    <property type="evidence" value="ECO:0007669"/>
    <property type="project" value="TreeGrafter"/>
</dbReference>
<reference evidence="3 4" key="1">
    <citation type="submission" date="2014-06" db="EMBL/GenBank/DDBJ databases">
        <authorList>
            <person name="Swart Estienne"/>
        </authorList>
    </citation>
    <scope>NUCLEOTIDE SEQUENCE [LARGE SCALE GENOMIC DNA]</scope>
    <source>
        <strain evidence="3 4">130c</strain>
    </source>
</reference>
<evidence type="ECO:0000313" key="4">
    <source>
        <dbReference type="Proteomes" id="UP000039865"/>
    </source>
</evidence>
<evidence type="ECO:0000256" key="1">
    <source>
        <dbReference type="ARBA" id="ARBA00038097"/>
    </source>
</evidence>
<evidence type="ECO:0000259" key="2">
    <source>
        <dbReference type="Pfam" id="PF00561"/>
    </source>
</evidence>
<dbReference type="PANTHER" id="PTHR42886:SF29">
    <property type="entry name" value="PUMMELIG, ISOFORM A"/>
    <property type="match status" value="1"/>
</dbReference>
<dbReference type="Proteomes" id="UP000039865">
    <property type="component" value="Unassembled WGS sequence"/>
</dbReference>
<dbReference type="GO" id="GO:0055088">
    <property type="term" value="P:lipid homeostasis"/>
    <property type="evidence" value="ECO:0007669"/>
    <property type="project" value="TreeGrafter"/>
</dbReference>
<sequence length="379" mass="43663">MGNTWKGISEAELQETERKVLSYSGLDYDNIFIENVVVDDFGNYARTIHIGDRSKIKLVMFHGYGASGIIFYKILKPLSEKFHVILVDILGMGASSRPEFTAKDAVEGDQFFVDFIENWRIAMGDLKDFYLAGHSFGGYICGHYASRYPQNIRKLLMLSAVGVPEKPNDFDITKKQFKKGQGPPKWVRGLAGTVWRQKWSPFGVMRKSGSLLGKRIIKGYLGKRMGMLPPEEFDAMLNYMHQIFMKEGSSEYAIFICFHLGMYAINPLEAEERLGNKNLNLPMSFWYGDRDWMDVEPGQKIVENSKYGSKLNFVYVVNDSDHHMYMDNPEEFARQIIYDIEYTEDRLHLLIPHDPQSETQLINNQEEESKQNFDSQTQA</sequence>
<dbReference type="Gene3D" id="3.40.50.1820">
    <property type="entry name" value="alpha/beta hydrolase"/>
    <property type="match status" value="1"/>
</dbReference>
<dbReference type="EMBL" id="CCKQ01013147">
    <property type="protein sequence ID" value="CDW84782.1"/>
    <property type="molecule type" value="Genomic_DNA"/>
</dbReference>
<keyword evidence="4" id="KW-1185">Reference proteome</keyword>
<dbReference type="Pfam" id="PF00561">
    <property type="entry name" value="Abhydrolase_1"/>
    <property type="match status" value="1"/>
</dbReference>
<dbReference type="PRINTS" id="PR00111">
    <property type="entry name" value="ABHYDROLASE"/>
</dbReference>
<dbReference type="FunCoup" id="A0A078AU64">
    <property type="interactions" value="12"/>
</dbReference>
<dbReference type="GO" id="GO:0052689">
    <property type="term" value="F:carboxylic ester hydrolase activity"/>
    <property type="evidence" value="ECO:0007669"/>
    <property type="project" value="TreeGrafter"/>
</dbReference>
<dbReference type="OMA" id="ARDPIMD"/>
<feature type="domain" description="AB hydrolase-1" evidence="2">
    <location>
        <begin position="58"/>
        <end position="329"/>
    </location>
</feature>
<accession>A0A078AU64</accession>
<gene>
    <name evidence="3" type="primary">Contig5943.g6367</name>
    <name evidence="3" type="ORF">STYLEM_13850</name>
</gene>
<proteinExistence type="inferred from homology"/>
<evidence type="ECO:0000313" key="3">
    <source>
        <dbReference type="EMBL" id="CDW84782.1"/>
    </source>
</evidence>
<dbReference type="PANTHER" id="PTHR42886">
    <property type="entry name" value="RE40534P-RELATED"/>
    <property type="match status" value="1"/>
</dbReference>
<comment type="similarity">
    <text evidence="1">Belongs to the peptidase S33 family. ABHD4/ABHD5 subfamily.</text>
</comment>
<dbReference type="SUPFAM" id="SSF53474">
    <property type="entry name" value="alpha/beta-Hydrolases"/>
    <property type="match status" value="1"/>
</dbReference>
<dbReference type="AlphaFoldDB" id="A0A078AU64"/>
<protein>
    <recommendedName>
        <fullName evidence="2">AB hydrolase-1 domain-containing protein</fullName>
    </recommendedName>
</protein>
<organism evidence="3 4">
    <name type="scientific">Stylonychia lemnae</name>
    <name type="common">Ciliate</name>
    <dbReference type="NCBI Taxonomy" id="5949"/>
    <lineage>
        <taxon>Eukaryota</taxon>
        <taxon>Sar</taxon>
        <taxon>Alveolata</taxon>
        <taxon>Ciliophora</taxon>
        <taxon>Intramacronucleata</taxon>
        <taxon>Spirotrichea</taxon>
        <taxon>Stichotrichia</taxon>
        <taxon>Sporadotrichida</taxon>
        <taxon>Oxytrichidae</taxon>
        <taxon>Stylonychinae</taxon>
        <taxon>Stylonychia</taxon>
    </lineage>
</organism>
<dbReference type="OrthoDB" id="430332at2759"/>
<dbReference type="InterPro" id="IPR029058">
    <property type="entry name" value="AB_hydrolase_fold"/>
</dbReference>
<name>A0A078AU64_STYLE</name>
<dbReference type="InParanoid" id="A0A078AU64"/>
<dbReference type="InterPro" id="IPR000073">
    <property type="entry name" value="AB_hydrolase_1"/>
</dbReference>